<dbReference type="AlphaFoldDB" id="A0A6A6CB11"/>
<dbReference type="RefSeq" id="XP_033665104.1">
    <property type="nucleotide sequence ID" value="XM_033817683.1"/>
</dbReference>
<evidence type="ECO:0000256" key="1">
    <source>
        <dbReference type="ARBA" id="ARBA00004651"/>
    </source>
</evidence>
<dbReference type="OrthoDB" id="158672at2759"/>
<dbReference type="InterPro" id="IPR023214">
    <property type="entry name" value="HAD_sf"/>
</dbReference>
<accession>A0A6A6CB11</accession>
<evidence type="ECO:0000256" key="5">
    <source>
        <dbReference type="ARBA" id="ARBA00022840"/>
    </source>
</evidence>
<dbReference type="SFLD" id="SFLDF00027">
    <property type="entry name" value="p-type_atpase"/>
    <property type="match status" value="1"/>
</dbReference>
<evidence type="ECO:0000256" key="10">
    <source>
        <dbReference type="SAM" id="Phobius"/>
    </source>
</evidence>
<dbReference type="Gene3D" id="3.40.50.1000">
    <property type="entry name" value="HAD superfamily/HAD-like"/>
    <property type="match status" value="1"/>
</dbReference>
<keyword evidence="13" id="KW-1185">Reference proteome</keyword>
<dbReference type="InterPro" id="IPR006068">
    <property type="entry name" value="ATPase_P-typ_cation-transptr_C"/>
</dbReference>
<dbReference type="Pfam" id="PF08282">
    <property type="entry name" value="Hydrolase_3"/>
    <property type="match status" value="1"/>
</dbReference>
<dbReference type="SFLD" id="SFLDS00003">
    <property type="entry name" value="Haloacid_Dehalogenase"/>
    <property type="match status" value="1"/>
</dbReference>
<dbReference type="InterPro" id="IPR044492">
    <property type="entry name" value="P_typ_ATPase_HD_dom"/>
</dbReference>
<dbReference type="InterPro" id="IPR008250">
    <property type="entry name" value="ATPase_P-typ_transduc_dom_A_sf"/>
</dbReference>
<feature type="domain" description="Cation-transporting P-type ATPase N-terminal" evidence="11">
    <location>
        <begin position="151"/>
        <end position="224"/>
    </location>
</feature>
<keyword evidence="4" id="KW-0547">Nucleotide-binding</keyword>
<dbReference type="Pfam" id="PF00689">
    <property type="entry name" value="Cation_ATPase_C"/>
    <property type="match status" value="1"/>
</dbReference>
<dbReference type="PANTHER" id="PTHR43294">
    <property type="entry name" value="SODIUM/POTASSIUM-TRANSPORTING ATPASE SUBUNIT ALPHA"/>
    <property type="match status" value="1"/>
</dbReference>
<dbReference type="InterPro" id="IPR001757">
    <property type="entry name" value="P_typ_ATPase"/>
</dbReference>
<feature type="transmembrane region" description="Helical" evidence="10">
    <location>
        <begin position="438"/>
        <end position="461"/>
    </location>
</feature>
<dbReference type="PRINTS" id="PR00119">
    <property type="entry name" value="CATATPASE"/>
</dbReference>
<keyword evidence="3 10" id="KW-0812">Transmembrane</keyword>
<keyword evidence="7 10" id="KW-1133">Transmembrane helix</keyword>
<organism evidence="12 13">
    <name type="scientific">Zasmidium cellare ATCC 36951</name>
    <dbReference type="NCBI Taxonomy" id="1080233"/>
    <lineage>
        <taxon>Eukaryota</taxon>
        <taxon>Fungi</taxon>
        <taxon>Dikarya</taxon>
        <taxon>Ascomycota</taxon>
        <taxon>Pezizomycotina</taxon>
        <taxon>Dothideomycetes</taxon>
        <taxon>Dothideomycetidae</taxon>
        <taxon>Mycosphaerellales</taxon>
        <taxon>Mycosphaerellaceae</taxon>
        <taxon>Zasmidium</taxon>
    </lineage>
</organism>
<feature type="transmembrane region" description="Helical" evidence="10">
    <location>
        <begin position="982"/>
        <end position="1002"/>
    </location>
</feature>
<gene>
    <name evidence="12" type="ORF">M409DRAFT_68086</name>
</gene>
<keyword evidence="2" id="KW-1003">Cell membrane</keyword>
<dbReference type="Pfam" id="PF00690">
    <property type="entry name" value="Cation_ATPase_N"/>
    <property type="match status" value="1"/>
</dbReference>
<keyword evidence="5" id="KW-0067">ATP-binding</keyword>
<dbReference type="Proteomes" id="UP000799537">
    <property type="component" value="Unassembled WGS sequence"/>
</dbReference>
<dbReference type="NCBIfam" id="TIGR01494">
    <property type="entry name" value="ATPase_P-type"/>
    <property type="match status" value="2"/>
</dbReference>
<feature type="transmembrane region" description="Helical" evidence="10">
    <location>
        <begin position="1106"/>
        <end position="1126"/>
    </location>
</feature>
<feature type="transmembrane region" description="Helical" evidence="10">
    <location>
        <begin position="233"/>
        <end position="255"/>
    </location>
</feature>
<dbReference type="SUPFAM" id="SSF81665">
    <property type="entry name" value="Calcium ATPase, transmembrane domain M"/>
    <property type="match status" value="1"/>
</dbReference>
<dbReference type="InterPro" id="IPR059000">
    <property type="entry name" value="ATPase_P-type_domA"/>
</dbReference>
<dbReference type="InterPro" id="IPR004014">
    <property type="entry name" value="ATPase_P-typ_cation-transptr_N"/>
</dbReference>
<dbReference type="GO" id="GO:1990573">
    <property type="term" value="P:potassium ion import across plasma membrane"/>
    <property type="evidence" value="ECO:0007669"/>
    <property type="project" value="TreeGrafter"/>
</dbReference>
<dbReference type="InterPro" id="IPR036412">
    <property type="entry name" value="HAD-like_sf"/>
</dbReference>
<dbReference type="Gene3D" id="2.70.150.10">
    <property type="entry name" value="Calcium-transporting ATPase, cytoplasmic transduction domain A"/>
    <property type="match status" value="1"/>
</dbReference>
<dbReference type="PROSITE" id="PS00154">
    <property type="entry name" value="ATPASE_E1_E2"/>
    <property type="match status" value="1"/>
</dbReference>
<feature type="region of interest" description="Disordered" evidence="9">
    <location>
        <begin position="1"/>
        <end position="79"/>
    </location>
</feature>
<comment type="subcellular location">
    <subcellularLocation>
        <location evidence="1">Cell membrane</location>
        <topology evidence="1">Multi-pass membrane protein</topology>
    </subcellularLocation>
</comment>
<evidence type="ECO:0000313" key="12">
    <source>
        <dbReference type="EMBL" id="KAF2164215.1"/>
    </source>
</evidence>
<dbReference type="SFLD" id="SFLDG00002">
    <property type="entry name" value="C1.7:_P-type_atpase_like"/>
    <property type="match status" value="1"/>
</dbReference>
<evidence type="ECO:0000256" key="7">
    <source>
        <dbReference type="ARBA" id="ARBA00022989"/>
    </source>
</evidence>
<dbReference type="PRINTS" id="PR00121">
    <property type="entry name" value="NAKATPASE"/>
</dbReference>
<sequence>MDPSKWTADANISEKGVHDGEEAAGDARLPTRQTQIAWGDDDEDERIRRQNRHRRGVSVGNRSHSRRRSASRDSIRSVQSRYNAQNATIPIEFRTLSFQVSASKDVSETLEKNQKQAQKKHSKVLGLPFALPSKKKEDVREKPIRTFASADEHTAPIDSLYQRFRVSPSQGLSHDAASKRLHEEGKNVLPSRKPNYLKRLLGYIFGGFCSILWIGVIIFFICWRPLGDPDPQPYNLGLAILVLIVIFLQAGFSAFQDWSTSKTMNAILDMLPSDATVLREGSFTTIPTANVVVGDVVRVSIGDKVPADMRIMSISGDVRFDRSAMTGESEEIEGSLDNTNDNFLETRNIALMGTTVTNGSATGVIVFTGAKSVMGGIATATTDVPDQLTSIQKEVNRFVKIICVLTLFLALLILLTWVGWLRVDHYQFINTVGMLNDVMGCVVAFIPEGMPVAVALTLMMIARRMKKADVLPKSLGTVEMLGCVDVIASDKTGTLTWNKMTVKSVGFVDELMTSDEAKEEMSKNKNVHGSLVDLHRAALLCNEATFDPVSMSKPVEERLTHGNPTDGAILRFAESAESALTTLQSALPRAAHIPFNSKNKFMMTLHNDQKDAEKHDGSYLALVKGAPDILLPRCINYLSYKTGQVCTLDAEAKQSFSTLQAKLARNAERVLMLCQRRYSPIAQLDSTALEEEMLDKCLADLTIIGVVGIFDPPRPEIPATVASCRRAGIRFFMMTGDFGLTAAAVARQVGIFTGERDPDTFETVTSRRRSSSSIGKEVTAIDVKDTSYSNERLLLEGSQISALQDEDWDLACTYTEIVFARCSPEQKLLIIDNFKKRGSTTAVTGDGVNDAPALKAADVGVAMANGSDVALEAADLVLLGQFDSIITGIRLGRLVFQNLQKVISYLLPAGSWSEIWPVLLNVFFGVPLPLSSFLMIIICVFTDLFLSLSLIMEKEEFDLLDQPPRNVKKDHLINLKIYAQSYLFIGVMETLCAHSMYFLYYWRHARIPVGDLWFVFEGYSAGFHGYTQDELTHFNTVGQSVYFVTLVILQLGNILSIRNKRLSILQADPIRKERRNPWLLLSAVISISIAVFVTEEPGIQSLFGTGSVPIEFWFVPVPLALGILCMDEIRKVIVRTWPKGPIARIAW</sequence>
<evidence type="ECO:0000256" key="8">
    <source>
        <dbReference type="ARBA" id="ARBA00023136"/>
    </source>
</evidence>
<keyword evidence="8 10" id="KW-0472">Membrane</keyword>
<dbReference type="GO" id="GO:0005391">
    <property type="term" value="F:P-type sodium:potassium-exchanging transporter activity"/>
    <property type="evidence" value="ECO:0007669"/>
    <property type="project" value="TreeGrafter"/>
</dbReference>
<evidence type="ECO:0000313" key="13">
    <source>
        <dbReference type="Proteomes" id="UP000799537"/>
    </source>
</evidence>
<dbReference type="SMART" id="SM00831">
    <property type="entry name" value="Cation_ATPase_N"/>
    <property type="match status" value="1"/>
</dbReference>
<evidence type="ECO:0000256" key="6">
    <source>
        <dbReference type="ARBA" id="ARBA00022967"/>
    </source>
</evidence>
<proteinExistence type="predicted"/>
<dbReference type="GeneID" id="54570955"/>
<dbReference type="SUPFAM" id="SSF56784">
    <property type="entry name" value="HAD-like"/>
    <property type="match status" value="1"/>
</dbReference>
<dbReference type="InterPro" id="IPR018303">
    <property type="entry name" value="ATPase_P-typ_P_site"/>
</dbReference>
<evidence type="ECO:0000256" key="9">
    <source>
        <dbReference type="SAM" id="MobiDB-lite"/>
    </source>
</evidence>
<reference evidence="12" key="1">
    <citation type="journal article" date="2020" name="Stud. Mycol.">
        <title>101 Dothideomycetes genomes: a test case for predicting lifestyles and emergence of pathogens.</title>
        <authorList>
            <person name="Haridas S."/>
            <person name="Albert R."/>
            <person name="Binder M."/>
            <person name="Bloem J."/>
            <person name="Labutti K."/>
            <person name="Salamov A."/>
            <person name="Andreopoulos B."/>
            <person name="Baker S."/>
            <person name="Barry K."/>
            <person name="Bills G."/>
            <person name="Bluhm B."/>
            <person name="Cannon C."/>
            <person name="Castanera R."/>
            <person name="Culley D."/>
            <person name="Daum C."/>
            <person name="Ezra D."/>
            <person name="Gonzalez J."/>
            <person name="Henrissat B."/>
            <person name="Kuo A."/>
            <person name="Liang C."/>
            <person name="Lipzen A."/>
            <person name="Lutzoni F."/>
            <person name="Magnuson J."/>
            <person name="Mondo S."/>
            <person name="Nolan M."/>
            <person name="Ohm R."/>
            <person name="Pangilinan J."/>
            <person name="Park H.-J."/>
            <person name="Ramirez L."/>
            <person name="Alfaro M."/>
            <person name="Sun H."/>
            <person name="Tritt A."/>
            <person name="Yoshinaga Y."/>
            <person name="Zwiers L.-H."/>
            <person name="Turgeon B."/>
            <person name="Goodwin S."/>
            <person name="Spatafora J."/>
            <person name="Crous P."/>
            <person name="Grigoriev I."/>
        </authorList>
    </citation>
    <scope>NUCLEOTIDE SEQUENCE</scope>
    <source>
        <strain evidence="12">ATCC 36951</strain>
    </source>
</reference>
<feature type="transmembrane region" description="Helical" evidence="10">
    <location>
        <begin position="200"/>
        <end position="221"/>
    </location>
</feature>
<keyword evidence="6" id="KW-1278">Translocase</keyword>
<dbReference type="GO" id="GO:0005886">
    <property type="term" value="C:plasma membrane"/>
    <property type="evidence" value="ECO:0007669"/>
    <property type="project" value="UniProtKB-SubCell"/>
</dbReference>
<protein>
    <recommendedName>
        <fullName evidence="11">Cation-transporting P-type ATPase N-terminal domain-containing protein</fullName>
    </recommendedName>
</protein>
<dbReference type="InterPro" id="IPR023299">
    <property type="entry name" value="ATPase_P-typ_cyto_dom_N"/>
</dbReference>
<feature type="transmembrane region" description="Helical" evidence="10">
    <location>
        <begin position="398"/>
        <end position="418"/>
    </location>
</feature>
<evidence type="ECO:0000256" key="3">
    <source>
        <dbReference type="ARBA" id="ARBA00022692"/>
    </source>
</evidence>
<dbReference type="InterPro" id="IPR023298">
    <property type="entry name" value="ATPase_P-typ_TM_dom_sf"/>
</dbReference>
<dbReference type="SUPFAM" id="SSF81660">
    <property type="entry name" value="Metal cation-transporting ATPase, ATP-binding domain N"/>
    <property type="match status" value="1"/>
</dbReference>
<dbReference type="GO" id="GO:0030007">
    <property type="term" value="P:intracellular potassium ion homeostasis"/>
    <property type="evidence" value="ECO:0007669"/>
    <property type="project" value="TreeGrafter"/>
</dbReference>
<dbReference type="Pfam" id="PF00122">
    <property type="entry name" value="E1-E2_ATPase"/>
    <property type="match status" value="1"/>
</dbReference>
<name>A0A6A6CB11_ZASCE</name>
<feature type="transmembrane region" description="Helical" evidence="10">
    <location>
        <begin position="1040"/>
        <end position="1057"/>
    </location>
</feature>
<evidence type="ECO:0000256" key="2">
    <source>
        <dbReference type="ARBA" id="ARBA00022475"/>
    </source>
</evidence>
<dbReference type="Gene3D" id="3.40.1110.10">
    <property type="entry name" value="Calcium-transporting ATPase, cytoplasmic domain N"/>
    <property type="match status" value="1"/>
</dbReference>
<feature type="transmembrane region" description="Helical" evidence="10">
    <location>
        <begin position="930"/>
        <end position="951"/>
    </location>
</feature>
<dbReference type="Pfam" id="PF13246">
    <property type="entry name" value="Cation_ATPase"/>
    <property type="match status" value="1"/>
</dbReference>
<evidence type="ECO:0000256" key="4">
    <source>
        <dbReference type="ARBA" id="ARBA00022741"/>
    </source>
</evidence>
<dbReference type="GO" id="GO:0036376">
    <property type="term" value="P:sodium ion export across plasma membrane"/>
    <property type="evidence" value="ECO:0007669"/>
    <property type="project" value="TreeGrafter"/>
</dbReference>
<dbReference type="GO" id="GO:1902600">
    <property type="term" value="P:proton transmembrane transport"/>
    <property type="evidence" value="ECO:0007669"/>
    <property type="project" value="TreeGrafter"/>
</dbReference>
<dbReference type="EMBL" id="ML993605">
    <property type="protein sequence ID" value="KAF2164215.1"/>
    <property type="molecule type" value="Genomic_DNA"/>
</dbReference>
<dbReference type="GO" id="GO:0006883">
    <property type="term" value="P:intracellular sodium ion homeostasis"/>
    <property type="evidence" value="ECO:0007669"/>
    <property type="project" value="TreeGrafter"/>
</dbReference>
<evidence type="ECO:0000259" key="11">
    <source>
        <dbReference type="SMART" id="SM00831"/>
    </source>
</evidence>
<dbReference type="GO" id="GO:0016887">
    <property type="term" value="F:ATP hydrolysis activity"/>
    <property type="evidence" value="ECO:0007669"/>
    <property type="project" value="InterPro"/>
</dbReference>
<dbReference type="Gene3D" id="1.20.1110.10">
    <property type="entry name" value="Calcium-transporting ATPase, transmembrane domain"/>
    <property type="match status" value="1"/>
</dbReference>
<feature type="transmembrane region" description="Helical" evidence="10">
    <location>
        <begin position="1078"/>
        <end position="1094"/>
    </location>
</feature>
<dbReference type="GO" id="GO:0005524">
    <property type="term" value="F:ATP binding"/>
    <property type="evidence" value="ECO:0007669"/>
    <property type="project" value="UniProtKB-KW"/>
</dbReference>
<dbReference type="SUPFAM" id="SSF81653">
    <property type="entry name" value="Calcium ATPase, transduction domain A"/>
    <property type="match status" value="1"/>
</dbReference>
<dbReference type="InterPro" id="IPR050510">
    <property type="entry name" value="Cation_transp_ATPase_P-type"/>
</dbReference>
<dbReference type="PANTHER" id="PTHR43294:SF21">
    <property type="entry name" value="CATION TRANSPORTING ATPASE"/>
    <property type="match status" value="1"/>
</dbReference>